<dbReference type="GO" id="GO:0043190">
    <property type="term" value="C:ATP-binding cassette (ABC) transporter complex"/>
    <property type="evidence" value="ECO:0007669"/>
    <property type="project" value="InterPro"/>
</dbReference>
<evidence type="ECO:0000256" key="2">
    <source>
        <dbReference type="ARBA" id="ARBA00010072"/>
    </source>
</evidence>
<gene>
    <name evidence="12" type="ORF">MAE02_28000</name>
</gene>
<evidence type="ECO:0000256" key="5">
    <source>
        <dbReference type="ARBA" id="ARBA00022692"/>
    </source>
</evidence>
<dbReference type="GO" id="GO:0006865">
    <property type="term" value="P:amino acid transport"/>
    <property type="evidence" value="ECO:0007669"/>
    <property type="project" value="UniProtKB-KW"/>
</dbReference>
<feature type="transmembrane region" description="Helical" evidence="9">
    <location>
        <begin position="20"/>
        <end position="42"/>
    </location>
</feature>
<keyword evidence="3 9" id="KW-0813">Transport</keyword>
<feature type="region of interest" description="Disordered" evidence="10">
    <location>
        <begin position="220"/>
        <end position="255"/>
    </location>
</feature>
<keyword evidence="7 9" id="KW-1133">Transmembrane helix</keyword>
<comment type="caution">
    <text evidence="12">The sequence shown here is derived from an EMBL/GenBank/DDBJ whole genome shotgun (WGS) entry which is preliminary data.</text>
</comment>
<evidence type="ECO:0000256" key="3">
    <source>
        <dbReference type="ARBA" id="ARBA00022448"/>
    </source>
</evidence>
<dbReference type="PROSITE" id="PS50928">
    <property type="entry name" value="ABC_TM1"/>
    <property type="match status" value="1"/>
</dbReference>
<reference evidence="12 13" key="1">
    <citation type="submission" date="2019-07" db="EMBL/GenBank/DDBJ databases">
        <title>Whole genome shotgun sequence of Microvirga aerophila NBRC 106136.</title>
        <authorList>
            <person name="Hosoyama A."/>
            <person name="Uohara A."/>
            <person name="Ohji S."/>
            <person name="Ichikawa N."/>
        </authorList>
    </citation>
    <scope>NUCLEOTIDE SEQUENCE [LARGE SCALE GENOMIC DNA]</scope>
    <source>
        <strain evidence="12 13">NBRC 106136</strain>
    </source>
</reference>
<keyword evidence="13" id="KW-1185">Reference proteome</keyword>
<feature type="domain" description="ABC transmembrane type-1" evidence="11">
    <location>
        <begin position="19"/>
        <end position="206"/>
    </location>
</feature>
<dbReference type="Proteomes" id="UP000321085">
    <property type="component" value="Unassembled WGS sequence"/>
</dbReference>
<dbReference type="GO" id="GO:0022857">
    <property type="term" value="F:transmembrane transporter activity"/>
    <property type="evidence" value="ECO:0007669"/>
    <property type="project" value="InterPro"/>
</dbReference>
<name>A0A512BT59_9HYPH</name>
<comment type="similarity">
    <text evidence="2">Belongs to the binding-protein-dependent transport system permease family. HisMQ subfamily.</text>
</comment>
<dbReference type="InterPro" id="IPR010065">
    <property type="entry name" value="AA_ABC_transptr_permease_3TM"/>
</dbReference>
<accession>A0A512BT59</accession>
<evidence type="ECO:0000256" key="10">
    <source>
        <dbReference type="SAM" id="MobiDB-lite"/>
    </source>
</evidence>
<dbReference type="AlphaFoldDB" id="A0A512BT59"/>
<dbReference type="NCBIfam" id="TIGR01726">
    <property type="entry name" value="HEQRo_perm_3TM"/>
    <property type="match status" value="1"/>
</dbReference>
<dbReference type="SUPFAM" id="SSF161098">
    <property type="entry name" value="MetI-like"/>
    <property type="match status" value="1"/>
</dbReference>
<dbReference type="InterPro" id="IPR000515">
    <property type="entry name" value="MetI-like"/>
</dbReference>
<evidence type="ECO:0000259" key="11">
    <source>
        <dbReference type="PROSITE" id="PS50928"/>
    </source>
</evidence>
<evidence type="ECO:0000313" key="12">
    <source>
        <dbReference type="EMBL" id="GEO15104.1"/>
    </source>
</evidence>
<evidence type="ECO:0000256" key="6">
    <source>
        <dbReference type="ARBA" id="ARBA00022970"/>
    </source>
</evidence>
<comment type="subcellular location">
    <subcellularLocation>
        <location evidence="1">Cell inner membrane</location>
        <topology evidence="1">Multi-pass membrane protein</topology>
    </subcellularLocation>
    <subcellularLocation>
        <location evidence="9">Cell membrane</location>
        <topology evidence="9">Multi-pass membrane protein</topology>
    </subcellularLocation>
</comment>
<organism evidence="12 13">
    <name type="scientific">Microvirga aerophila</name>
    <dbReference type="NCBI Taxonomy" id="670291"/>
    <lineage>
        <taxon>Bacteria</taxon>
        <taxon>Pseudomonadati</taxon>
        <taxon>Pseudomonadota</taxon>
        <taxon>Alphaproteobacteria</taxon>
        <taxon>Hyphomicrobiales</taxon>
        <taxon>Methylobacteriaceae</taxon>
        <taxon>Microvirga</taxon>
    </lineage>
</organism>
<dbReference type="InterPro" id="IPR035906">
    <property type="entry name" value="MetI-like_sf"/>
</dbReference>
<proteinExistence type="inferred from homology"/>
<evidence type="ECO:0000256" key="7">
    <source>
        <dbReference type="ARBA" id="ARBA00022989"/>
    </source>
</evidence>
<feature type="compositionally biased region" description="Basic and acidic residues" evidence="10">
    <location>
        <begin position="239"/>
        <end position="255"/>
    </location>
</feature>
<dbReference type="Pfam" id="PF00528">
    <property type="entry name" value="BPD_transp_1"/>
    <property type="match status" value="1"/>
</dbReference>
<dbReference type="PANTHER" id="PTHR30614">
    <property type="entry name" value="MEMBRANE COMPONENT OF AMINO ACID ABC TRANSPORTER"/>
    <property type="match status" value="1"/>
</dbReference>
<dbReference type="RefSeq" id="WP_162815733.1">
    <property type="nucleotide sequence ID" value="NZ_BJYU01000035.1"/>
</dbReference>
<dbReference type="Gene3D" id="1.10.3720.10">
    <property type="entry name" value="MetI-like"/>
    <property type="match status" value="1"/>
</dbReference>
<keyword evidence="6" id="KW-0029">Amino-acid transport</keyword>
<keyword evidence="5 9" id="KW-0812">Transmembrane</keyword>
<evidence type="ECO:0000256" key="4">
    <source>
        <dbReference type="ARBA" id="ARBA00022475"/>
    </source>
</evidence>
<evidence type="ECO:0000256" key="1">
    <source>
        <dbReference type="ARBA" id="ARBA00004429"/>
    </source>
</evidence>
<sequence>MSFDLALLSTFAPRLLTGLGWTASITLVSVIAGAFWGLALALARRQWRGLDLAVAIYVAIFRGTPLLIQLFLLYYGGPSLGLTLDSTTTGLVGLTLYGGAYFSEIFRAGFTAVPAGQEEAARSLGLGRWLTFRLIQLPQLLAAVIPPITNQSIILLKESAVLSVITVPELTFETTRMVTETFSVLEPYLAIALLYWAAATVVSHAGRHAEAALTRHMSPPASGLISHDTPEAISNPAANKDEPHVRSRAEHHTCS</sequence>
<dbReference type="CDD" id="cd06261">
    <property type="entry name" value="TM_PBP2"/>
    <property type="match status" value="1"/>
</dbReference>
<dbReference type="EMBL" id="BJYU01000035">
    <property type="protein sequence ID" value="GEO15104.1"/>
    <property type="molecule type" value="Genomic_DNA"/>
</dbReference>
<protein>
    <submittedName>
        <fullName evidence="12">Amino acid ABC transporter</fullName>
    </submittedName>
</protein>
<keyword evidence="8 9" id="KW-0472">Membrane</keyword>
<dbReference type="PANTHER" id="PTHR30614:SF0">
    <property type="entry name" value="L-CYSTINE TRANSPORT SYSTEM PERMEASE PROTEIN TCYL"/>
    <property type="match status" value="1"/>
</dbReference>
<evidence type="ECO:0000256" key="9">
    <source>
        <dbReference type="RuleBase" id="RU363032"/>
    </source>
</evidence>
<feature type="transmembrane region" description="Helical" evidence="9">
    <location>
        <begin position="54"/>
        <end position="75"/>
    </location>
</feature>
<keyword evidence="4" id="KW-1003">Cell membrane</keyword>
<evidence type="ECO:0000313" key="13">
    <source>
        <dbReference type="Proteomes" id="UP000321085"/>
    </source>
</evidence>
<dbReference type="InterPro" id="IPR043429">
    <property type="entry name" value="ArtM/GltK/GlnP/TcyL/YhdX-like"/>
</dbReference>
<evidence type="ECO:0000256" key="8">
    <source>
        <dbReference type="ARBA" id="ARBA00023136"/>
    </source>
</evidence>